<feature type="domain" description="Protein kinase" evidence="3">
    <location>
        <begin position="6"/>
        <end position="280"/>
    </location>
</feature>
<protein>
    <recommendedName>
        <fullName evidence="3">Protein kinase domain-containing protein</fullName>
    </recommendedName>
</protein>
<reference evidence="4 5" key="1">
    <citation type="journal article" date="2021" name="Commun. Biol.">
        <title>The genome of Shorea leprosula (Dipterocarpaceae) highlights the ecological relevance of drought in aseasonal tropical rainforests.</title>
        <authorList>
            <person name="Ng K.K.S."/>
            <person name="Kobayashi M.J."/>
            <person name="Fawcett J.A."/>
            <person name="Hatakeyama M."/>
            <person name="Paape T."/>
            <person name="Ng C.H."/>
            <person name="Ang C.C."/>
            <person name="Tnah L.H."/>
            <person name="Lee C.T."/>
            <person name="Nishiyama T."/>
            <person name="Sese J."/>
            <person name="O'Brien M.J."/>
            <person name="Copetti D."/>
            <person name="Mohd Noor M.I."/>
            <person name="Ong R.C."/>
            <person name="Putra M."/>
            <person name="Sireger I.Z."/>
            <person name="Indrioko S."/>
            <person name="Kosugi Y."/>
            <person name="Izuno A."/>
            <person name="Isagi Y."/>
            <person name="Lee S.L."/>
            <person name="Shimizu K.K."/>
        </authorList>
    </citation>
    <scope>NUCLEOTIDE SEQUENCE [LARGE SCALE GENOMIC DNA]</scope>
    <source>
        <strain evidence="4">214</strain>
    </source>
</reference>
<keyword evidence="5" id="KW-1185">Reference proteome</keyword>
<keyword evidence="1" id="KW-0547">Nucleotide-binding</keyword>
<dbReference type="GO" id="GO:0005886">
    <property type="term" value="C:plasma membrane"/>
    <property type="evidence" value="ECO:0007669"/>
    <property type="project" value="TreeGrafter"/>
</dbReference>
<dbReference type="SMART" id="SM00220">
    <property type="entry name" value="S_TKc"/>
    <property type="match status" value="1"/>
</dbReference>
<dbReference type="AlphaFoldDB" id="A0AAV5LLA6"/>
<keyword evidence="2" id="KW-0067">ATP-binding</keyword>
<evidence type="ECO:0000259" key="3">
    <source>
        <dbReference type="PROSITE" id="PS50011"/>
    </source>
</evidence>
<dbReference type="PANTHER" id="PTHR27001:SF931">
    <property type="entry name" value="OS11G0664100 PROTEIN"/>
    <property type="match status" value="1"/>
</dbReference>
<sequence>MIEPLIREDQQLARGGAGTVYQINLEGKDVAVKVCDYKPQEPVIYLQWKAETKYLNELNHDNIIKMIHFGDDKDARKLFVVYELMTGTVATQLQELNWGQTIKVLKQTAAALAFMHEQKPEALHNDIKPGNILLDKKFNVKLGDFGSATSIDKIPPTGTPGYTPTRSTLYRGNAHPKVDVYNFGVTSLQLLMKCDVVRYPQENTRRGKSAVRDDKHSEDPGHIVAIANRQPGHVVDGKLLQTGCSEETAIEITDLIKKCCDIIPGKRPHMKDVLKMLEKLK</sequence>
<dbReference type="PROSITE" id="PS50011">
    <property type="entry name" value="PROTEIN_KINASE_DOM"/>
    <property type="match status" value="1"/>
</dbReference>
<accession>A0AAV5LLA6</accession>
<evidence type="ECO:0000313" key="4">
    <source>
        <dbReference type="EMBL" id="GKV38210.1"/>
    </source>
</evidence>
<evidence type="ECO:0000256" key="1">
    <source>
        <dbReference type="ARBA" id="ARBA00022741"/>
    </source>
</evidence>
<dbReference type="GO" id="GO:0004672">
    <property type="term" value="F:protein kinase activity"/>
    <property type="evidence" value="ECO:0007669"/>
    <property type="project" value="InterPro"/>
</dbReference>
<name>A0AAV5LLA6_9ROSI</name>
<dbReference type="PANTHER" id="PTHR27001">
    <property type="entry name" value="OS01G0253100 PROTEIN"/>
    <property type="match status" value="1"/>
</dbReference>
<dbReference type="Gene3D" id="3.30.200.20">
    <property type="entry name" value="Phosphorylase Kinase, domain 1"/>
    <property type="match status" value="1"/>
</dbReference>
<organism evidence="4 5">
    <name type="scientific">Rubroshorea leprosula</name>
    <dbReference type="NCBI Taxonomy" id="152421"/>
    <lineage>
        <taxon>Eukaryota</taxon>
        <taxon>Viridiplantae</taxon>
        <taxon>Streptophyta</taxon>
        <taxon>Embryophyta</taxon>
        <taxon>Tracheophyta</taxon>
        <taxon>Spermatophyta</taxon>
        <taxon>Magnoliopsida</taxon>
        <taxon>eudicotyledons</taxon>
        <taxon>Gunneridae</taxon>
        <taxon>Pentapetalae</taxon>
        <taxon>rosids</taxon>
        <taxon>malvids</taxon>
        <taxon>Malvales</taxon>
        <taxon>Dipterocarpaceae</taxon>
        <taxon>Rubroshorea</taxon>
    </lineage>
</organism>
<dbReference type="InterPro" id="IPR011009">
    <property type="entry name" value="Kinase-like_dom_sf"/>
</dbReference>
<comment type="caution">
    <text evidence="4">The sequence shown here is derived from an EMBL/GenBank/DDBJ whole genome shotgun (WGS) entry which is preliminary data.</text>
</comment>
<dbReference type="EMBL" id="BPVZ01000127">
    <property type="protein sequence ID" value="GKV38210.1"/>
    <property type="molecule type" value="Genomic_DNA"/>
</dbReference>
<dbReference type="InterPro" id="IPR000719">
    <property type="entry name" value="Prot_kinase_dom"/>
</dbReference>
<evidence type="ECO:0000256" key="2">
    <source>
        <dbReference type="ARBA" id="ARBA00022840"/>
    </source>
</evidence>
<dbReference type="Proteomes" id="UP001054252">
    <property type="component" value="Unassembled WGS sequence"/>
</dbReference>
<gene>
    <name evidence="4" type="ORF">SLEP1_g46145</name>
</gene>
<dbReference type="Pfam" id="PF00069">
    <property type="entry name" value="Pkinase"/>
    <property type="match status" value="1"/>
</dbReference>
<dbReference type="Gene3D" id="1.10.510.10">
    <property type="entry name" value="Transferase(Phosphotransferase) domain 1"/>
    <property type="match status" value="1"/>
</dbReference>
<dbReference type="GO" id="GO:0005524">
    <property type="term" value="F:ATP binding"/>
    <property type="evidence" value="ECO:0007669"/>
    <property type="project" value="UniProtKB-KW"/>
</dbReference>
<dbReference type="SUPFAM" id="SSF56112">
    <property type="entry name" value="Protein kinase-like (PK-like)"/>
    <property type="match status" value="1"/>
</dbReference>
<evidence type="ECO:0000313" key="5">
    <source>
        <dbReference type="Proteomes" id="UP001054252"/>
    </source>
</evidence>
<proteinExistence type="predicted"/>